<sequence length="111" mass="13080">MLNLKRVIDKRRKKRELKRIYKQACSKKLAKQRELSNREVSPRLLLPGEIRNGIYSYLIAGHDLDIHTGFRSQKSIRVDLPHEFRALPQVSRQISNEVISYVAQHNNFSIR</sequence>
<dbReference type="EMBL" id="KZ107843">
    <property type="protein sequence ID" value="OSS49778.1"/>
    <property type="molecule type" value="Genomic_DNA"/>
</dbReference>
<evidence type="ECO:0000313" key="1">
    <source>
        <dbReference type="EMBL" id="OSS49778.1"/>
    </source>
</evidence>
<proteinExistence type="predicted"/>
<name>A0A1Y2M3G9_EPING</name>
<protein>
    <submittedName>
        <fullName evidence="1">Uncharacterized protein</fullName>
    </submittedName>
</protein>
<dbReference type="InParanoid" id="A0A1Y2M3G9"/>
<keyword evidence="2" id="KW-1185">Reference proteome</keyword>
<evidence type="ECO:0000313" key="2">
    <source>
        <dbReference type="Proteomes" id="UP000193240"/>
    </source>
</evidence>
<dbReference type="Proteomes" id="UP000193240">
    <property type="component" value="Unassembled WGS sequence"/>
</dbReference>
<dbReference type="AlphaFoldDB" id="A0A1Y2M3G9"/>
<accession>A0A1Y2M3G9</accession>
<organism evidence="1 2">
    <name type="scientific">Epicoccum nigrum</name>
    <name type="common">Soil fungus</name>
    <name type="synonym">Epicoccum purpurascens</name>
    <dbReference type="NCBI Taxonomy" id="105696"/>
    <lineage>
        <taxon>Eukaryota</taxon>
        <taxon>Fungi</taxon>
        <taxon>Dikarya</taxon>
        <taxon>Ascomycota</taxon>
        <taxon>Pezizomycotina</taxon>
        <taxon>Dothideomycetes</taxon>
        <taxon>Pleosporomycetidae</taxon>
        <taxon>Pleosporales</taxon>
        <taxon>Pleosporineae</taxon>
        <taxon>Didymellaceae</taxon>
        <taxon>Epicoccum</taxon>
    </lineage>
</organism>
<reference evidence="1 2" key="1">
    <citation type="journal article" date="2017" name="Genome Announc.">
        <title>Genome sequence of the saprophytic ascomycete Epicoccum nigrum ICMP 19927 strain isolated from New Zealand.</title>
        <authorList>
            <person name="Fokin M."/>
            <person name="Fleetwood D."/>
            <person name="Weir B.S."/>
            <person name="Villas-Boas S.G."/>
        </authorList>
    </citation>
    <scope>NUCLEOTIDE SEQUENCE [LARGE SCALE GENOMIC DNA]</scope>
    <source>
        <strain evidence="1 2">ICMP 19927</strain>
    </source>
</reference>
<gene>
    <name evidence="1" type="ORF">B5807_05882</name>
</gene>